<accession>E9GB82</accession>
<dbReference type="HOGENOM" id="CLU_2099297_0_0_1"/>
<dbReference type="KEGG" id="dpx:DAPPUDRAFT_100733"/>
<organism evidence="2 3">
    <name type="scientific">Daphnia pulex</name>
    <name type="common">Water flea</name>
    <dbReference type="NCBI Taxonomy" id="6669"/>
    <lineage>
        <taxon>Eukaryota</taxon>
        <taxon>Metazoa</taxon>
        <taxon>Ecdysozoa</taxon>
        <taxon>Arthropoda</taxon>
        <taxon>Crustacea</taxon>
        <taxon>Branchiopoda</taxon>
        <taxon>Diplostraca</taxon>
        <taxon>Cladocera</taxon>
        <taxon>Anomopoda</taxon>
        <taxon>Daphniidae</taxon>
        <taxon>Daphnia</taxon>
    </lineage>
</organism>
<dbReference type="AlphaFoldDB" id="E9GB82"/>
<evidence type="ECO:0000313" key="2">
    <source>
        <dbReference type="EMBL" id="EFX83405.1"/>
    </source>
</evidence>
<protein>
    <submittedName>
        <fullName evidence="2">Uncharacterized protein</fullName>
    </submittedName>
</protein>
<feature type="region of interest" description="Disordered" evidence="1">
    <location>
        <begin position="37"/>
        <end position="58"/>
    </location>
</feature>
<evidence type="ECO:0000313" key="3">
    <source>
        <dbReference type="Proteomes" id="UP000000305"/>
    </source>
</evidence>
<feature type="region of interest" description="Disordered" evidence="1">
    <location>
        <begin position="1"/>
        <end position="21"/>
    </location>
</feature>
<proteinExistence type="predicted"/>
<evidence type="ECO:0000256" key="1">
    <source>
        <dbReference type="SAM" id="MobiDB-lite"/>
    </source>
</evidence>
<name>E9GB82_DAPPU</name>
<dbReference type="EMBL" id="GL732537">
    <property type="protein sequence ID" value="EFX83405.1"/>
    <property type="molecule type" value="Genomic_DNA"/>
</dbReference>
<sequence length="116" mass="12410">MGNIERSVQSGGGVPYNAPSLITASSSPPPCIPVGVHKSTCPAQGKEKDVEDSPGGQDEFHGLELFSLSITLFSLRPAHHQIEKEEPLLHHSHAYVSTLPSVGAKFKNTEKDFCSS</sequence>
<dbReference type="InParanoid" id="E9GB82"/>
<dbReference type="Proteomes" id="UP000000305">
    <property type="component" value="Unassembled WGS sequence"/>
</dbReference>
<reference evidence="2 3" key="1">
    <citation type="journal article" date="2011" name="Science">
        <title>The ecoresponsive genome of Daphnia pulex.</title>
        <authorList>
            <person name="Colbourne J.K."/>
            <person name="Pfrender M.E."/>
            <person name="Gilbert D."/>
            <person name="Thomas W.K."/>
            <person name="Tucker A."/>
            <person name="Oakley T.H."/>
            <person name="Tokishita S."/>
            <person name="Aerts A."/>
            <person name="Arnold G.J."/>
            <person name="Basu M.K."/>
            <person name="Bauer D.J."/>
            <person name="Caceres C.E."/>
            <person name="Carmel L."/>
            <person name="Casola C."/>
            <person name="Choi J.H."/>
            <person name="Detter J.C."/>
            <person name="Dong Q."/>
            <person name="Dusheyko S."/>
            <person name="Eads B.D."/>
            <person name="Frohlich T."/>
            <person name="Geiler-Samerotte K.A."/>
            <person name="Gerlach D."/>
            <person name="Hatcher P."/>
            <person name="Jogdeo S."/>
            <person name="Krijgsveld J."/>
            <person name="Kriventseva E.V."/>
            <person name="Kultz D."/>
            <person name="Laforsch C."/>
            <person name="Lindquist E."/>
            <person name="Lopez J."/>
            <person name="Manak J.R."/>
            <person name="Muller J."/>
            <person name="Pangilinan J."/>
            <person name="Patwardhan R.P."/>
            <person name="Pitluck S."/>
            <person name="Pritham E.J."/>
            <person name="Rechtsteiner A."/>
            <person name="Rho M."/>
            <person name="Rogozin I.B."/>
            <person name="Sakarya O."/>
            <person name="Salamov A."/>
            <person name="Schaack S."/>
            <person name="Shapiro H."/>
            <person name="Shiga Y."/>
            <person name="Skalitzky C."/>
            <person name="Smith Z."/>
            <person name="Souvorov A."/>
            <person name="Sung W."/>
            <person name="Tang Z."/>
            <person name="Tsuchiya D."/>
            <person name="Tu H."/>
            <person name="Vos H."/>
            <person name="Wang M."/>
            <person name="Wolf Y.I."/>
            <person name="Yamagata H."/>
            <person name="Yamada T."/>
            <person name="Ye Y."/>
            <person name="Shaw J.R."/>
            <person name="Andrews J."/>
            <person name="Crease T.J."/>
            <person name="Tang H."/>
            <person name="Lucas S.M."/>
            <person name="Robertson H.M."/>
            <person name="Bork P."/>
            <person name="Koonin E.V."/>
            <person name="Zdobnov E.M."/>
            <person name="Grigoriev I.V."/>
            <person name="Lynch M."/>
            <person name="Boore J.L."/>
        </authorList>
    </citation>
    <scope>NUCLEOTIDE SEQUENCE [LARGE SCALE GENOMIC DNA]</scope>
</reference>
<gene>
    <name evidence="2" type="ORF">DAPPUDRAFT_100733</name>
</gene>
<keyword evidence="3" id="KW-1185">Reference proteome</keyword>